<dbReference type="Pfam" id="PF04977">
    <property type="entry name" value="DivIC"/>
    <property type="match status" value="1"/>
</dbReference>
<evidence type="ECO:0008006" key="5">
    <source>
        <dbReference type="Google" id="ProtNLM"/>
    </source>
</evidence>
<dbReference type="GO" id="GO:0051301">
    <property type="term" value="P:cell division"/>
    <property type="evidence" value="ECO:0007669"/>
    <property type="project" value="InterPro"/>
</dbReference>
<sequence>MAQKKKSKKLKVINQEYYNQQTAQNAVTQKQLALTRKHRMKMLILCGVMLAITIMFGFNIIQNNIQAAVLGKKTREARVELKSAKQQNQKLNQRVAELKDSDYLAKIIRKKYFFSKDGETIYSLPSDKAKTVTEN</sequence>
<protein>
    <recommendedName>
        <fullName evidence="5">Septum formation initiator</fullName>
    </recommendedName>
</protein>
<comment type="caution">
    <text evidence="3">The sequence shown here is derived from an EMBL/GenBank/DDBJ whole genome shotgun (WGS) entry which is preliminary data.</text>
</comment>
<evidence type="ECO:0000313" key="3">
    <source>
        <dbReference type="EMBL" id="KRM51611.1"/>
    </source>
</evidence>
<dbReference type="PANTHER" id="PTHR40027">
    <property type="entry name" value="CELL DIVISION PROTEIN DIVIC"/>
    <property type="match status" value="1"/>
</dbReference>
<keyword evidence="2" id="KW-0472">Membrane</keyword>
<feature type="transmembrane region" description="Helical" evidence="2">
    <location>
        <begin position="42"/>
        <end position="61"/>
    </location>
</feature>
<evidence type="ECO:0000313" key="4">
    <source>
        <dbReference type="Proteomes" id="UP000051291"/>
    </source>
</evidence>
<dbReference type="EMBL" id="AYYZ01000030">
    <property type="protein sequence ID" value="KRM51611.1"/>
    <property type="molecule type" value="Genomic_DNA"/>
</dbReference>
<organism evidence="3 4">
    <name type="scientific">Ligilactobacillus araffinosus DSM 20653</name>
    <dbReference type="NCBI Taxonomy" id="1423820"/>
    <lineage>
        <taxon>Bacteria</taxon>
        <taxon>Bacillati</taxon>
        <taxon>Bacillota</taxon>
        <taxon>Bacilli</taxon>
        <taxon>Lactobacillales</taxon>
        <taxon>Lactobacillaceae</taxon>
        <taxon>Ligilactobacillus</taxon>
    </lineage>
</organism>
<keyword evidence="2" id="KW-1133">Transmembrane helix</keyword>
<dbReference type="AlphaFoldDB" id="A0A0R1ZHZ9"/>
<reference evidence="3 4" key="1">
    <citation type="journal article" date="2015" name="Genome Announc.">
        <title>Expanding the biotechnology potential of lactobacilli through comparative genomics of 213 strains and associated genera.</title>
        <authorList>
            <person name="Sun Z."/>
            <person name="Harris H.M."/>
            <person name="McCann A."/>
            <person name="Guo C."/>
            <person name="Argimon S."/>
            <person name="Zhang W."/>
            <person name="Yang X."/>
            <person name="Jeffery I.B."/>
            <person name="Cooney J.C."/>
            <person name="Kagawa T.F."/>
            <person name="Liu W."/>
            <person name="Song Y."/>
            <person name="Salvetti E."/>
            <person name="Wrobel A."/>
            <person name="Rasinkangas P."/>
            <person name="Parkhill J."/>
            <person name="Rea M.C."/>
            <person name="O'Sullivan O."/>
            <person name="Ritari J."/>
            <person name="Douillard F.P."/>
            <person name="Paul Ross R."/>
            <person name="Yang R."/>
            <person name="Briner A.E."/>
            <person name="Felis G.E."/>
            <person name="de Vos W.M."/>
            <person name="Barrangou R."/>
            <person name="Klaenhammer T.R."/>
            <person name="Caufield P.W."/>
            <person name="Cui Y."/>
            <person name="Zhang H."/>
            <person name="O'Toole P.W."/>
        </authorList>
    </citation>
    <scope>NUCLEOTIDE SEQUENCE [LARGE SCALE GENOMIC DNA]</scope>
    <source>
        <strain evidence="3 4">DSM 20653</strain>
    </source>
</reference>
<gene>
    <name evidence="3" type="ORF">FC64_GL001422</name>
</gene>
<feature type="coiled-coil region" evidence="1">
    <location>
        <begin position="74"/>
        <end position="101"/>
    </location>
</feature>
<name>A0A0R1ZHZ9_9LACO</name>
<dbReference type="STRING" id="1423820.FC64_GL001422"/>
<dbReference type="PATRIC" id="fig|1423820.4.peg.1448"/>
<evidence type="ECO:0000256" key="1">
    <source>
        <dbReference type="SAM" id="Coils"/>
    </source>
</evidence>
<accession>A0A0R1ZHZ9</accession>
<proteinExistence type="predicted"/>
<keyword evidence="4" id="KW-1185">Reference proteome</keyword>
<evidence type="ECO:0000256" key="2">
    <source>
        <dbReference type="SAM" id="Phobius"/>
    </source>
</evidence>
<dbReference type="PANTHER" id="PTHR40027:SF1">
    <property type="entry name" value="CELL DIVISION PROTEIN DIVIC"/>
    <property type="match status" value="1"/>
</dbReference>
<dbReference type="RefSeq" id="WP_057907236.1">
    <property type="nucleotide sequence ID" value="NZ_AYYZ01000030.1"/>
</dbReference>
<keyword evidence="2" id="KW-0812">Transmembrane</keyword>
<keyword evidence="1" id="KW-0175">Coiled coil</keyword>
<dbReference type="InterPro" id="IPR007060">
    <property type="entry name" value="FtsL/DivIC"/>
</dbReference>
<dbReference type="InterPro" id="IPR039076">
    <property type="entry name" value="DivIC"/>
</dbReference>
<dbReference type="Proteomes" id="UP000051291">
    <property type="component" value="Unassembled WGS sequence"/>
</dbReference>